<dbReference type="Proteomes" id="UP000466794">
    <property type="component" value="Unassembled WGS sequence"/>
</dbReference>
<keyword evidence="6" id="KW-0503">Monooxygenase</keyword>
<keyword evidence="2 7" id="KW-0349">Heme</keyword>
<keyword evidence="9" id="KW-1185">Reference proteome</keyword>
<dbReference type="PRINTS" id="PR00463">
    <property type="entry name" value="EP450I"/>
</dbReference>
<dbReference type="GO" id="GO:0005506">
    <property type="term" value="F:iron ion binding"/>
    <property type="evidence" value="ECO:0007669"/>
    <property type="project" value="InterPro"/>
</dbReference>
<evidence type="ECO:0000256" key="7">
    <source>
        <dbReference type="PIRSR" id="PIRSR602401-1"/>
    </source>
</evidence>
<evidence type="ECO:0000313" key="8">
    <source>
        <dbReference type="EMBL" id="MVU76625.1"/>
    </source>
</evidence>
<dbReference type="InterPro" id="IPR002401">
    <property type="entry name" value="Cyt_P450_E_grp-I"/>
</dbReference>
<evidence type="ECO:0000313" key="9">
    <source>
        <dbReference type="Proteomes" id="UP000466794"/>
    </source>
</evidence>
<keyword evidence="5 7" id="KW-0408">Iron</keyword>
<dbReference type="EMBL" id="WRPP01000001">
    <property type="protein sequence ID" value="MVU76625.1"/>
    <property type="molecule type" value="Genomic_DNA"/>
</dbReference>
<dbReference type="PANTHER" id="PTHR24291:SF50">
    <property type="entry name" value="BIFUNCTIONAL ALBAFLAVENONE MONOOXYGENASE_TERPENE SYNTHASE"/>
    <property type="match status" value="1"/>
</dbReference>
<dbReference type="Gene3D" id="1.10.630.10">
    <property type="entry name" value="Cytochrome P450"/>
    <property type="match status" value="1"/>
</dbReference>
<dbReference type="GO" id="GO:0020037">
    <property type="term" value="F:heme binding"/>
    <property type="evidence" value="ECO:0007669"/>
    <property type="project" value="InterPro"/>
</dbReference>
<dbReference type="GO" id="GO:0004497">
    <property type="term" value="F:monooxygenase activity"/>
    <property type="evidence" value="ECO:0007669"/>
    <property type="project" value="UniProtKB-KW"/>
</dbReference>
<reference evidence="8 9" key="1">
    <citation type="submission" date="2019-12" db="EMBL/GenBank/DDBJ databases">
        <title>Nocardia sp. nov. ET3-3 isolated from soil.</title>
        <authorList>
            <person name="Kanchanasin P."/>
            <person name="Tanasupawat S."/>
            <person name="Yuki M."/>
            <person name="Kudo T."/>
        </authorList>
    </citation>
    <scope>NUCLEOTIDE SEQUENCE [LARGE SCALE GENOMIC DNA]</scope>
    <source>
        <strain evidence="8 9">ET3-3</strain>
    </source>
</reference>
<evidence type="ECO:0000256" key="1">
    <source>
        <dbReference type="ARBA" id="ARBA00010617"/>
    </source>
</evidence>
<accession>A0A7K1UQJ9</accession>
<dbReference type="Pfam" id="PF00067">
    <property type="entry name" value="p450"/>
    <property type="match status" value="1"/>
</dbReference>
<comment type="caution">
    <text evidence="8">The sequence shown here is derived from an EMBL/GenBank/DDBJ whole genome shotgun (WGS) entry which is preliminary data.</text>
</comment>
<dbReference type="PRINTS" id="PR00385">
    <property type="entry name" value="P450"/>
</dbReference>
<organism evidence="8 9">
    <name type="scientific">Nocardia terrae</name>
    <dbReference type="NCBI Taxonomy" id="2675851"/>
    <lineage>
        <taxon>Bacteria</taxon>
        <taxon>Bacillati</taxon>
        <taxon>Actinomycetota</taxon>
        <taxon>Actinomycetes</taxon>
        <taxon>Mycobacteriales</taxon>
        <taxon>Nocardiaceae</taxon>
        <taxon>Nocardia</taxon>
    </lineage>
</organism>
<evidence type="ECO:0000256" key="4">
    <source>
        <dbReference type="ARBA" id="ARBA00023002"/>
    </source>
</evidence>
<dbReference type="InterPro" id="IPR001128">
    <property type="entry name" value="Cyt_P450"/>
</dbReference>
<feature type="binding site" description="axial binding residue" evidence="7">
    <location>
        <position position="386"/>
    </location>
    <ligand>
        <name>heme</name>
        <dbReference type="ChEBI" id="CHEBI:30413"/>
    </ligand>
    <ligandPart>
        <name>Fe</name>
        <dbReference type="ChEBI" id="CHEBI:18248"/>
    </ligandPart>
</feature>
<evidence type="ECO:0000256" key="2">
    <source>
        <dbReference type="ARBA" id="ARBA00022617"/>
    </source>
</evidence>
<dbReference type="InterPro" id="IPR036396">
    <property type="entry name" value="Cyt_P450_sf"/>
</dbReference>
<evidence type="ECO:0000256" key="3">
    <source>
        <dbReference type="ARBA" id="ARBA00022723"/>
    </source>
</evidence>
<keyword evidence="3 7" id="KW-0479">Metal-binding</keyword>
<protein>
    <submittedName>
        <fullName evidence="8">Cytochrome P450</fullName>
    </submittedName>
</protein>
<keyword evidence="4" id="KW-0560">Oxidoreductase</keyword>
<sequence>MGSIAVAPHRLPVLGHMVSLLRDPLEFLRSLPAHGDLVRVGLGPVSAVAVCDAELTRELLRRDRVFDKGGPLLDRVREMLGDGLVTCPYAVHRRPRRLVQPLFHSARTVEYASIMSERIAAVVESWCDGEVLDVKAQMHALTSAVTAATLFGHTVPGPVQRRMLSDVDRVVAAMMLRALVPTALLRLPTPGNRAYVRAITNLRAALAEIIATRRAEGGGTDLLAALIAAHDGGGERLSDLEISDHVITFFVAGTETTATALVWALALLDAHPAIADRLYAEAETVLAGRPARYEDLSRLPLTARVLTETLRLRPPVWFVTRTVGEDTELGGRSLTAGTTVLYSAFTIQHRADLYPDPERFDPDRWLTAKPSARTGFLAFADGARKCVGEDFAMTEMTLALATIAARWRLRTAPGSDPRPARSATLQPRRLRMRVNAAMPQAGSRE</sequence>
<dbReference type="InterPro" id="IPR050196">
    <property type="entry name" value="Cytochrome_P450_Monoox"/>
</dbReference>
<comment type="similarity">
    <text evidence="1">Belongs to the cytochrome P450 family.</text>
</comment>
<proteinExistence type="inferred from homology"/>
<comment type="cofactor">
    <cofactor evidence="7">
        <name>heme</name>
        <dbReference type="ChEBI" id="CHEBI:30413"/>
    </cofactor>
</comment>
<evidence type="ECO:0000256" key="6">
    <source>
        <dbReference type="ARBA" id="ARBA00023033"/>
    </source>
</evidence>
<dbReference type="CDD" id="cd11049">
    <property type="entry name" value="CYP170A1-like"/>
    <property type="match status" value="1"/>
</dbReference>
<gene>
    <name evidence="8" type="ORF">GPX89_05120</name>
</gene>
<dbReference type="AlphaFoldDB" id="A0A7K1UQJ9"/>
<name>A0A7K1UQJ9_9NOCA</name>
<dbReference type="SUPFAM" id="SSF48264">
    <property type="entry name" value="Cytochrome P450"/>
    <property type="match status" value="1"/>
</dbReference>
<evidence type="ECO:0000256" key="5">
    <source>
        <dbReference type="ARBA" id="ARBA00023004"/>
    </source>
</evidence>
<dbReference type="GO" id="GO:0016705">
    <property type="term" value="F:oxidoreductase activity, acting on paired donors, with incorporation or reduction of molecular oxygen"/>
    <property type="evidence" value="ECO:0007669"/>
    <property type="project" value="InterPro"/>
</dbReference>
<dbReference type="RefSeq" id="WP_157355368.1">
    <property type="nucleotide sequence ID" value="NZ_WRPP01000001.1"/>
</dbReference>
<dbReference type="PANTHER" id="PTHR24291">
    <property type="entry name" value="CYTOCHROME P450 FAMILY 4"/>
    <property type="match status" value="1"/>
</dbReference>